<sequence>MVLPGMMMNFTAIDGKEYLYLGIYEEPIPLLEEFIRTHKIIYLLKFLNYPLWKSEIWRYNGSIWEKAGEDGFGNINVAVISAQVLNNTLYFGTSNIIGIEIWKTVDGENWTQIAKRGLGQPFTMWCWRMHTFENRLIFGTFNILRGCQIWTSTSDNPQTNKDFIQINIDSMGNNDDPFLVKQDGVRSFETFKGQLYAGTAAFMDFIIKQKNGSGCEIWRTPKVL</sequence>
<dbReference type="EMBL" id="BARS01001729">
    <property type="protein sequence ID" value="GAF75611.1"/>
    <property type="molecule type" value="Genomic_DNA"/>
</dbReference>
<evidence type="ECO:0000313" key="1">
    <source>
        <dbReference type="EMBL" id="GAF75611.1"/>
    </source>
</evidence>
<comment type="caution">
    <text evidence="1">The sequence shown here is derived from an EMBL/GenBank/DDBJ whole genome shotgun (WGS) entry which is preliminary data.</text>
</comment>
<accession>X0SKF4</accession>
<protein>
    <submittedName>
        <fullName evidence="1">Uncharacterized protein</fullName>
    </submittedName>
</protein>
<organism evidence="1">
    <name type="scientific">marine sediment metagenome</name>
    <dbReference type="NCBI Taxonomy" id="412755"/>
    <lineage>
        <taxon>unclassified sequences</taxon>
        <taxon>metagenomes</taxon>
        <taxon>ecological metagenomes</taxon>
    </lineage>
</organism>
<gene>
    <name evidence="1" type="ORF">S01H1_03222</name>
</gene>
<proteinExistence type="predicted"/>
<reference evidence="1" key="1">
    <citation type="journal article" date="2014" name="Front. Microbiol.">
        <title>High frequency of phylogenetically diverse reductive dehalogenase-homologous genes in deep subseafloor sedimentary metagenomes.</title>
        <authorList>
            <person name="Kawai M."/>
            <person name="Futagami T."/>
            <person name="Toyoda A."/>
            <person name="Takaki Y."/>
            <person name="Nishi S."/>
            <person name="Hori S."/>
            <person name="Arai W."/>
            <person name="Tsubouchi T."/>
            <person name="Morono Y."/>
            <person name="Uchiyama I."/>
            <person name="Ito T."/>
            <person name="Fujiyama A."/>
            <person name="Inagaki F."/>
            <person name="Takami H."/>
        </authorList>
    </citation>
    <scope>NUCLEOTIDE SEQUENCE</scope>
    <source>
        <strain evidence="1">Expedition CK06-06</strain>
    </source>
</reference>
<dbReference type="AlphaFoldDB" id="X0SKF4"/>
<name>X0SKF4_9ZZZZ</name>